<sequence length="79" mass="8004">MKKSALMFGLCTLLACSAVNAAQGQAAANAKAACQNNPTQCENAKSAAKKEAQAARSACAKNQTACDNAKSKAKSAVKQ</sequence>
<name>A0A318FQ64_KLEOX</name>
<protein>
    <recommendedName>
        <fullName evidence="4">Late histone H1</fullName>
    </recommendedName>
</protein>
<dbReference type="RefSeq" id="WP_110273726.1">
    <property type="nucleotide sequence ID" value="NZ_QJJG01000006.1"/>
</dbReference>
<dbReference type="EMBL" id="QJJG01000006">
    <property type="protein sequence ID" value="PXW45824.1"/>
    <property type="molecule type" value="Genomic_DNA"/>
</dbReference>
<feature type="signal peptide" evidence="1">
    <location>
        <begin position="1"/>
        <end position="21"/>
    </location>
</feature>
<evidence type="ECO:0008006" key="4">
    <source>
        <dbReference type="Google" id="ProtNLM"/>
    </source>
</evidence>
<dbReference type="Proteomes" id="UP000247485">
    <property type="component" value="Unassembled WGS sequence"/>
</dbReference>
<gene>
    <name evidence="2" type="ORF">DET57_10671</name>
</gene>
<dbReference type="PROSITE" id="PS51257">
    <property type="entry name" value="PROKAR_LIPOPROTEIN"/>
    <property type="match status" value="1"/>
</dbReference>
<dbReference type="AlphaFoldDB" id="A0A318FQ64"/>
<comment type="caution">
    <text evidence="2">The sequence shown here is derived from an EMBL/GenBank/DDBJ whole genome shotgun (WGS) entry which is preliminary data.</text>
</comment>
<reference evidence="2 3" key="1">
    <citation type="submission" date="2018-05" db="EMBL/GenBank/DDBJ databases">
        <title>Freshwater and sediment microbial communities from various areas in North America, analyzing microbe dynamics in response to fracking.</title>
        <authorList>
            <person name="Lamendella R."/>
        </authorList>
    </citation>
    <scope>NUCLEOTIDE SEQUENCE [LARGE SCALE GENOMIC DNA]</scope>
    <source>
        <strain evidence="2 3">67</strain>
    </source>
</reference>
<proteinExistence type="predicted"/>
<organism evidence="2 3">
    <name type="scientific">Klebsiella oxytoca</name>
    <dbReference type="NCBI Taxonomy" id="571"/>
    <lineage>
        <taxon>Bacteria</taxon>
        <taxon>Pseudomonadati</taxon>
        <taxon>Pseudomonadota</taxon>
        <taxon>Gammaproteobacteria</taxon>
        <taxon>Enterobacterales</taxon>
        <taxon>Enterobacteriaceae</taxon>
        <taxon>Klebsiella/Raoultella group</taxon>
        <taxon>Klebsiella</taxon>
    </lineage>
</organism>
<evidence type="ECO:0000313" key="2">
    <source>
        <dbReference type="EMBL" id="PXW45824.1"/>
    </source>
</evidence>
<evidence type="ECO:0000313" key="3">
    <source>
        <dbReference type="Proteomes" id="UP000247485"/>
    </source>
</evidence>
<feature type="chain" id="PRO_5016366589" description="Late histone H1" evidence="1">
    <location>
        <begin position="22"/>
        <end position="79"/>
    </location>
</feature>
<keyword evidence="1" id="KW-0732">Signal</keyword>
<accession>A0A318FQ64</accession>
<evidence type="ECO:0000256" key="1">
    <source>
        <dbReference type="SAM" id="SignalP"/>
    </source>
</evidence>